<proteinExistence type="predicted"/>
<reference evidence="2" key="1">
    <citation type="submission" date="2014-09" db="EMBL/GenBank/DDBJ databases">
        <authorList>
            <person name="Magalhaes I.L.F."/>
            <person name="Oliveira U."/>
            <person name="Santos F.R."/>
            <person name="Vidigal T.H.D.A."/>
            <person name="Brescovit A.D."/>
            <person name="Santos A.J."/>
        </authorList>
    </citation>
    <scope>NUCLEOTIDE SEQUENCE</scope>
    <source>
        <tissue evidence="2">Shoot tissue taken approximately 20 cm above the soil surface</tissue>
    </source>
</reference>
<keyword evidence="1" id="KW-1133">Transmembrane helix</keyword>
<feature type="transmembrane region" description="Helical" evidence="1">
    <location>
        <begin position="25"/>
        <end position="52"/>
    </location>
</feature>
<dbReference type="AlphaFoldDB" id="A0A0A9GBV7"/>
<accession>A0A0A9GBV7</accession>
<keyword evidence="1" id="KW-0812">Transmembrane</keyword>
<evidence type="ECO:0000313" key="2">
    <source>
        <dbReference type="EMBL" id="JAE21987.1"/>
    </source>
</evidence>
<dbReference type="EMBL" id="GBRH01175909">
    <property type="protein sequence ID" value="JAE21987.1"/>
    <property type="molecule type" value="Transcribed_RNA"/>
</dbReference>
<protein>
    <submittedName>
        <fullName evidence="2">Uncharacterized protein</fullName>
    </submittedName>
</protein>
<name>A0A0A9GBV7_ARUDO</name>
<sequence>MYQVVESVDPLARSFLFLNSFQASMAFLVIFSMSSVVAASGDSMVSTAIIILMTAK</sequence>
<keyword evidence="1" id="KW-0472">Membrane</keyword>
<evidence type="ECO:0000256" key="1">
    <source>
        <dbReference type="SAM" id="Phobius"/>
    </source>
</evidence>
<reference evidence="2" key="2">
    <citation type="journal article" date="2015" name="Data Brief">
        <title>Shoot transcriptome of the giant reed, Arundo donax.</title>
        <authorList>
            <person name="Barrero R.A."/>
            <person name="Guerrero F.D."/>
            <person name="Moolhuijzen P."/>
            <person name="Goolsby J.A."/>
            <person name="Tidwell J."/>
            <person name="Bellgard S.E."/>
            <person name="Bellgard M.I."/>
        </authorList>
    </citation>
    <scope>NUCLEOTIDE SEQUENCE</scope>
    <source>
        <tissue evidence="2">Shoot tissue taken approximately 20 cm above the soil surface</tissue>
    </source>
</reference>
<organism evidence="2">
    <name type="scientific">Arundo donax</name>
    <name type="common">Giant reed</name>
    <name type="synonym">Donax arundinaceus</name>
    <dbReference type="NCBI Taxonomy" id="35708"/>
    <lineage>
        <taxon>Eukaryota</taxon>
        <taxon>Viridiplantae</taxon>
        <taxon>Streptophyta</taxon>
        <taxon>Embryophyta</taxon>
        <taxon>Tracheophyta</taxon>
        <taxon>Spermatophyta</taxon>
        <taxon>Magnoliopsida</taxon>
        <taxon>Liliopsida</taxon>
        <taxon>Poales</taxon>
        <taxon>Poaceae</taxon>
        <taxon>PACMAD clade</taxon>
        <taxon>Arundinoideae</taxon>
        <taxon>Arundineae</taxon>
        <taxon>Arundo</taxon>
    </lineage>
</organism>